<evidence type="ECO:0000256" key="3">
    <source>
        <dbReference type="RuleBase" id="RU003476"/>
    </source>
</evidence>
<evidence type="ECO:0000256" key="2">
    <source>
        <dbReference type="ARBA" id="ARBA00022801"/>
    </source>
</evidence>
<dbReference type="Proteomes" id="UP001330812">
    <property type="component" value="Chromosome"/>
</dbReference>
<dbReference type="PRINTS" id="PR00502">
    <property type="entry name" value="NUDIXFAMILY"/>
</dbReference>
<dbReference type="InterPro" id="IPR000086">
    <property type="entry name" value="NUDIX_hydrolase_dom"/>
</dbReference>
<dbReference type="CDD" id="cd18873">
    <property type="entry name" value="NUDIX_NadM_like"/>
    <property type="match status" value="1"/>
</dbReference>
<evidence type="ECO:0000313" key="6">
    <source>
        <dbReference type="Proteomes" id="UP001330812"/>
    </source>
</evidence>
<sequence>MADNHDTVEMARLTGDVVAFAERAGIWHVLLIQRRWNPFEGYWALPGGHVDPGETFREAAVREFYEETGLQVQRFGEVGIYDQPNRDPRGRYVTGAFWTVLHTLVPPTAGDDARIARWLPLAWVLRERGQIAFDHPRIITDAARRVDLPTRTDAKGTR</sequence>
<dbReference type="InterPro" id="IPR015797">
    <property type="entry name" value="NUDIX_hydrolase-like_dom_sf"/>
</dbReference>
<gene>
    <name evidence="5" type="ORF">VSH64_36980</name>
</gene>
<name>A0ABZ1I411_9PSEU</name>
<dbReference type="Gene3D" id="3.90.79.10">
    <property type="entry name" value="Nucleoside Triphosphate Pyrophosphohydrolase"/>
    <property type="match status" value="1"/>
</dbReference>
<reference evidence="5 6" key="1">
    <citation type="journal article" date="2015" name="Int. J. Syst. Evol. Microbiol.">
        <title>Amycolatopsis rhabdoformis sp. nov., an actinomycete isolated from a tropical forest soil.</title>
        <authorList>
            <person name="Souza W.R."/>
            <person name="Silva R.E."/>
            <person name="Goodfellow M."/>
            <person name="Busarakam K."/>
            <person name="Figueiro F.S."/>
            <person name="Ferreira D."/>
            <person name="Rodrigues-Filho E."/>
            <person name="Moraes L.A.B."/>
            <person name="Zucchi T.D."/>
        </authorList>
    </citation>
    <scope>NUCLEOTIDE SEQUENCE [LARGE SCALE GENOMIC DNA]</scope>
    <source>
        <strain evidence="5 6">NCIMB 14900</strain>
    </source>
</reference>
<dbReference type="PROSITE" id="PS00893">
    <property type="entry name" value="NUDIX_BOX"/>
    <property type="match status" value="1"/>
</dbReference>
<feature type="domain" description="Nudix hydrolase" evidence="4">
    <location>
        <begin position="10"/>
        <end position="145"/>
    </location>
</feature>
<accession>A0ABZ1I411</accession>
<proteinExistence type="inferred from homology"/>
<dbReference type="InterPro" id="IPR020084">
    <property type="entry name" value="NUDIX_hydrolase_CS"/>
</dbReference>
<keyword evidence="6" id="KW-1185">Reference proteome</keyword>
<dbReference type="Pfam" id="PF00293">
    <property type="entry name" value="NUDIX"/>
    <property type="match status" value="1"/>
</dbReference>
<comment type="similarity">
    <text evidence="1 3">Belongs to the Nudix hydrolase family.</text>
</comment>
<protein>
    <submittedName>
        <fullName evidence="5">NUDIX hydrolase</fullName>
    </submittedName>
</protein>
<dbReference type="GO" id="GO:0016787">
    <property type="term" value="F:hydrolase activity"/>
    <property type="evidence" value="ECO:0007669"/>
    <property type="project" value="UniProtKB-KW"/>
</dbReference>
<evidence type="ECO:0000256" key="1">
    <source>
        <dbReference type="ARBA" id="ARBA00005582"/>
    </source>
</evidence>
<dbReference type="PANTHER" id="PTHR43736">
    <property type="entry name" value="ADP-RIBOSE PYROPHOSPHATASE"/>
    <property type="match status" value="1"/>
</dbReference>
<organism evidence="5 6">
    <name type="scientific">Amycolatopsis rhabdoformis</name>
    <dbReference type="NCBI Taxonomy" id="1448059"/>
    <lineage>
        <taxon>Bacteria</taxon>
        <taxon>Bacillati</taxon>
        <taxon>Actinomycetota</taxon>
        <taxon>Actinomycetes</taxon>
        <taxon>Pseudonocardiales</taxon>
        <taxon>Pseudonocardiaceae</taxon>
        <taxon>Amycolatopsis</taxon>
    </lineage>
</organism>
<dbReference type="PROSITE" id="PS51462">
    <property type="entry name" value="NUDIX"/>
    <property type="match status" value="1"/>
</dbReference>
<dbReference type="EMBL" id="CP142149">
    <property type="protein sequence ID" value="WSE28390.1"/>
    <property type="molecule type" value="Genomic_DNA"/>
</dbReference>
<keyword evidence="2 3" id="KW-0378">Hydrolase</keyword>
<evidence type="ECO:0000313" key="5">
    <source>
        <dbReference type="EMBL" id="WSE28390.1"/>
    </source>
</evidence>
<evidence type="ECO:0000259" key="4">
    <source>
        <dbReference type="PROSITE" id="PS51462"/>
    </source>
</evidence>
<dbReference type="PANTHER" id="PTHR43736:SF1">
    <property type="entry name" value="DIHYDRONEOPTERIN TRIPHOSPHATE DIPHOSPHATASE"/>
    <property type="match status" value="1"/>
</dbReference>
<dbReference type="SUPFAM" id="SSF55811">
    <property type="entry name" value="Nudix"/>
    <property type="match status" value="1"/>
</dbReference>
<dbReference type="RefSeq" id="WP_326567390.1">
    <property type="nucleotide sequence ID" value="NZ_CP142149.1"/>
</dbReference>
<dbReference type="InterPro" id="IPR020476">
    <property type="entry name" value="Nudix_hydrolase"/>
</dbReference>